<evidence type="ECO:0000313" key="5">
    <source>
        <dbReference type="Proteomes" id="UP000694395"/>
    </source>
</evidence>
<name>A0A8K9XDN5_ONCMY</name>
<proteinExistence type="predicted"/>
<dbReference type="SUPFAM" id="SSF56436">
    <property type="entry name" value="C-type lectin-like"/>
    <property type="match status" value="1"/>
</dbReference>
<evidence type="ECO:0000259" key="3">
    <source>
        <dbReference type="PROSITE" id="PS50041"/>
    </source>
</evidence>
<protein>
    <recommendedName>
        <fullName evidence="3">C-type lectin domain-containing protein</fullName>
    </recommendedName>
</protein>
<reference evidence="4" key="3">
    <citation type="submission" date="2025-09" db="UniProtKB">
        <authorList>
            <consortium name="Ensembl"/>
        </authorList>
    </citation>
    <scope>IDENTIFICATION</scope>
</reference>
<accession>A0A8K9XDN5</accession>
<dbReference type="InterPro" id="IPR016186">
    <property type="entry name" value="C-type_lectin-like/link_sf"/>
</dbReference>
<evidence type="ECO:0000256" key="2">
    <source>
        <dbReference type="SAM" id="Coils"/>
    </source>
</evidence>
<evidence type="ECO:0000313" key="4">
    <source>
        <dbReference type="Ensembl" id="ENSOMYP00000131965.1"/>
    </source>
</evidence>
<dbReference type="InterPro" id="IPR016187">
    <property type="entry name" value="CTDL_fold"/>
</dbReference>
<dbReference type="CDD" id="cd03590">
    <property type="entry name" value="CLECT_DC-SIGN_like"/>
    <property type="match status" value="1"/>
</dbReference>
<sequence>MFLLIISDILVGYLLVNLSIIRYMQLLFCHYTVCCPRTGLPKLGPVAPLGARFGFCPSTTQLIQIIKYVLTKTLIFFSDIIIDKCFQCFTVPLVTGQHYSPERDQLQTSYNNMTKEGDQLHINYSTLTKERDPLQTSYSTLTKERDQLQTSYSTLTKERDQLQTSYSTLTKDRDQLQRETIRLNKKLKGKLLGRPCHEGWIKFETSCYFFSTVNKTWEESRVDCLRREAHLVIINNREEQVFINGLNGANKQIWIGLTDTFAEGTWKWVDGTPLTTTYWGDGQPNSWKETEQDCGEFIHRSTDPGDWNDDGCSVEQYCVCEK</sequence>
<dbReference type="SMART" id="SM00034">
    <property type="entry name" value="CLECT"/>
    <property type="match status" value="1"/>
</dbReference>
<keyword evidence="2" id="KW-0175">Coiled coil</keyword>
<dbReference type="GeneTree" id="ENSGT01020000230338"/>
<dbReference type="Gene3D" id="1.20.5.400">
    <property type="match status" value="2"/>
</dbReference>
<dbReference type="Ensembl" id="ENSOMYT00000127704.1">
    <property type="protein sequence ID" value="ENSOMYP00000131965.1"/>
    <property type="gene ID" value="ENSOMYG00000018818.2"/>
</dbReference>
<feature type="coiled-coil region" evidence="2">
    <location>
        <begin position="138"/>
        <end position="186"/>
    </location>
</feature>
<dbReference type="PANTHER" id="PTHR22803">
    <property type="entry name" value="MANNOSE, PHOSPHOLIPASE, LECTIN RECEPTOR RELATED"/>
    <property type="match status" value="1"/>
</dbReference>
<keyword evidence="1" id="KW-0430">Lectin</keyword>
<dbReference type="Proteomes" id="UP000694395">
    <property type="component" value="Chromosome 2"/>
</dbReference>
<reference evidence="4" key="2">
    <citation type="submission" date="2025-08" db="UniProtKB">
        <authorList>
            <consortium name="Ensembl"/>
        </authorList>
    </citation>
    <scope>IDENTIFICATION</scope>
</reference>
<dbReference type="PROSITE" id="PS50041">
    <property type="entry name" value="C_TYPE_LECTIN_2"/>
    <property type="match status" value="1"/>
</dbReference>
<evidence type="ECO:0000256" key="1">
    <source>
        <dbReference type="ARBA" id="ARBA00022734"/>
    </source>
</evidence>
<dbReference type="AlphaFoldDB" id="A0A8K9XDN5"/>
<dbReference type="InterPro" id="IPR001304">
    <property type="entry name" value="C-type_lectin-like"/>
</dbReference>
<dbReference type="Pfam" id="PF00059">
    <property type="entry name" value="Lectin_C"/>
    <property type="match status" value="1"/>
</dbReference>
<dbReference type="InterPro" id="IPR033989">
    <property type="entry name" value="CD209-like_CTLD"/>
</dbReference>
<dbReference type="GO" id="GO:0030246">
    <property type="term" value="F:carbohydrate binding"/>
    <property type="evidence" value="ECO:0007669"/>
    <property type="project" value="UniProtKB-KW"/>
</dbReference>
<organism evidence="4 5">
    <name type="scientific">Oncorhynchus mykiss</name>
    <name type="common">Rainbow trout</name>
    <name type="synonym">Salmo gairdneri</name>
    <dbReference type="NCBI Taxonomy" id="8022"/>
    <lineage>
        <taxon>Eukaryota</taxon>
        <taxon>Metazoa</taxon>
        <taxon>Chordata</taxon>
        <taxon>Craniata</taxon>
        <taxon>Vertebrata</taxon>
        <taxon>Euteleostomi</taxon>
        <taxon>Actinopterygii</taxon>
        <taxon>Neopterygii</taxon>
        <taxon>Teleostei</taxon>
        <taxon>Protacanthopterygii</taxon>
        <taxon>Salmoniformes</taxon>
        <taxon>Salmonidae</taxon>
        <taxon>Salmoninae</taxon>
        <taxon>Oncorhynchus</taxon>
    </lineage>
</organism>
<feature type="domain" description="C-type lectin" evidence="3">
    <location>
        <begin position="203"/>
        <end position="321"/>
    </location>
</feature>
<gene>
    <name evidence="4" type="primary">LOC110498064</name>
</gene>
<keyword evidence="5" id="KW-1185">Reference proteome</keyword>
<dbReference type="Gene3D" id="3.10.100.10">
    <property type="entry name" value="Mannose-Binding Protein A, subunit A"/>
    <property type="match status" value="1"/>
</dbReference>
<dbReference type="InterPro" id="IPR050111">
    <property type="entry name" value="C-type_lectin/snaclec_domain"/>
</dbReference>
<reference evidence="4" key="1">
    <citation type="submission" date="2020-07" db="EMBL/GenBank/DDBJ databases">
        <title>A long reads based de novo assembly of the rainbow trout Arlee double haploid line genome.</title>
        <authorList>
            <person name="Gao G."/>
            <person name="Palti Y."/>
        </authorList>
    </citation>
    <scope>NUCLEOTIDE SEQUENCE [LARGE SCALE GENOMIC DNA]</scope>
</reference>